<evidence type="ECO:0000313" key="5">
    <source>
        <dbReference type="EMBL" id="MDR7193727.1"/>
    </source>
</evidence>
<sequence length="391" mass="42322">MSVIASVGFLLLALPLLGSLYLLLLTLLSGQPRPQPPSRRHLRFDIVVPAHDEAGGIARTIASLQAIDWPRDRFRILVVADNCTDATATIARDAGAQVLERHDARLRGKGHALAFAFAASRRDGLADAVAVVDADTGVSPNLLEAFATRLEQGARAVQAHYGVRNPLASWRTRLMTIAKGAFHIVRSRGRERMGLSCGLRGNGWCVTHGLLHQVPYRAYSLTEDLEYSIHLGLAGVRVHYADEAHADGDMEAGGATAAPQRQRWEQGRFALTRQHALPLLYAGLRRPSSLCLDLALDLLVPPLSSLALSAVALLALAAAAAAWQPALGFWLMWPAVSLLAIALYVLRGWQLSGTGSRGLLDLAAAPGFVLWKLLAMLRPRTAGWVRTQRRP</sequence>
<comment type="similarity">
    <text evidence="1">Belongs to the glycosyltransferase 2 family.</text>
</comment>
<keyword evidence="4" id="KW-0472">Membrane</keyword>
<keyword evidence="4" id="KW-0812">Transmembrane</keyword>
<dbReference type="EMBL" id="JAVDWO010000009">
    <property type="protein sequence ID" value="MDR7193727.1"/>
    <property type="molecule type" value="Genomic_DNA"/>
</dbReference>
<feature type="transmembrane region" description="Helical" evidence="4">
    <location>
        <begin position="298"/>
        <end position="320"/>
    </location>
</feature>
<dbReference type="Proteomes" id="UP001256588">
    <property type="component" value="Unassembled WGS sequence"/>
</dbReference>
<dbReference type="RefSeq" id="WP_310236267.1">
    <property type="nucleotide sequence ID" value="NZ_JAVDWO010000009.1"/>
</dbReference>
<comment type="caution">
    <text evidence="5">The sequence shown here is derived from an EMBL/GenBank/DDBJ whole genome shotgun (WGS) entry which is preliminary data.</text>
</comment>
<evidence type="ECO:0000256" key="1">
    <source>
        <dbReference type="ARBA" id="ARBA00006739"/>
    </source>
</evidence>
<keyword evidence="6" id="KW-1185">Reference proteome</keyword>
<accession>A0ABU1XY89</accession>
<keyword evidence="3" id="KW-0808">Transferase</keyword>
<feature type="transmembrane region" description="Helical" evidence="4">
    <location>
        <begin position="358"/>
        <end position="377"/>
    </location>
</feature>
<feature type="transmembrane region" description="Helical" evidence="4">
    <location>
        <begin position="327"/>
        <end position="346"/>
    </location>
</feature>
<evidence type="ECO:0000256" key="4">
    <source>
        <dbReference type="SAM" id="Phobius"/>
    </source>
</evidence>
<dbReference type="InterPro" id="IPR029044">
    <property type="entry name" value="Nucleotide-diphossugar_trans"/>
</dbReference>
<dbReference type="SUPFAM" id="SSF53448">
    <property type="entry name" value="Nucleotide-diphospho-sugar transferases"/>
    <property type="match status" value="1"/>
</dbReference>
<dbReference type="Gene3D" id="3.90.550.10">
    <property type="entry name" value="Spore Coat Polysaccharide Biosynthesis Protein SpsA, Chain A"/>
    <property type="match status" value="1"/>
</dbReference>
<evidence type="ECO:0000256" key="2">
    <source>
        <dbReference type="ARBA" id="ARBA00022676"/>
    </source>
</evidence>
<keyword evidence="4" id="KW-1133">Transmembrane helix</keyword>
<name>A0ABU1XY89_9GAMM</name>
<dbReference type="PANTHER" id="PTHR43630">
    <property type="entry name" value="POLY-BETA-1,6-N-ACETYL-D-GLUCOSAMINE SYNTHASE"/>
    <property type="match status" value="1"/>
</dbReference>
<reference evidence="5 6" key="1">
    <citation type="submission" date="2023-07" db="EMBL/GenBank/DDBJ databases">
        <title>Sorghum-associated microbial communities from plants grown in Nebraska, USA.</title>
        <authorList>
            <person name="Schachtman D."/>
        </authorList>
    </citation>
    <scope>NUCLEOTIDE SEQUENCE [LARGE SCALE GENOMIC DNA]</scope>
    <source>
        <strain evidence="5 6">4099</strain>
    </source>
</reference>
<evidence type="ECO:0000313" key="6">
    <source>
        <dbReference type="Proteomes" id="UP001256588"/>
    </source>
</evidence>
<dbReference type="CDD" id="cd06438">
    <property type="entry name" value="EpsO_like"/>
    <property type="match status" value="1"/>
</dbReference>
<proteinExistence type="inferred from homology"/>
<evidence type="ECO:0000256" key="3">
    <source>
        <dbReference type="ARBA" id="ARBA00022679"/>
    </source>
</evidence>
<organism evidence="5 6">
    <name type="scientific">Luteimonas terrae</name>
    <dbReference type="NCBI Taxonomy" id="1530191"/>
    <lineage>
        <taxon>Bacteria</taxon>
        <taxon>Pseudomonadati</taxon>
        <taxon>Pseudomonadota</taxon>
        <taxon>Gammaproteobacteria</taxon>
        <taxon>Lysobacterales</taxon>
        <taxon>Lysobacteraceae</taxon>
        <taxon>Luteimonas</taxon>
    </lineage>
</organism>
<gene>
    <name evidence="5" type="ORF">J2W68_002464</name>
</gene>
<dbReference type="PANTHER" id="PTHR43630:SF1">
    <property type="entry name" value="POLY-BETA-1,6-N-ACETYL-D-GLUCOSAMINE SYNTHASE"/>
    <property type="match status" value="1"/>
</dbReference>
<dbReference type="Pfam" id="PF13641">
    <property type="entry name" value="Glyco_tranf_2_3"/>
    <property type="match status" value="1"/>
</dbReference>
<protein>
    <submittedName>
        <fullName evidence="5">Cellulose synthase/poly-beta-1,6-N-acetylglucosamine synthase-like glycosyltransferase</fullName>
    </submittedName>
</protein>
<keyword evidence="2" id="KW-0328">Glycosyltransferase</keyword>